<evidence type="ECO:0000259" key="1">
    <source>
        <dbReference type="PROSITE" id="PS50994"/>
    </source>
</evidence>
<dbReference type="Pfam" id="PF17921">
    <property type="entry name" value="Integrase_H2C2"/>
    <property type="match status" value="1"/>
</dbReference>
<comment type="caution">
    <text evidence="2">The sequence shown here is derived from an EMBL/GenBank/DDBJ whole genome shotgun (WGS) entry which is preliminary data.</text>
</comment>
<dbReference type="Pfam" id="PF18701">
    <property type="entry name" value="DUF5641"/>
    <property type="match status" value="1"/>
</dbReference>
<sequence>MPNLKTEPITVQEINNAKYHWVKITQQAAFPQEIKQLSKGELLSNSNPLVRLTPFIDSQGILRVGGRLESSNLSFGAKHPAILPQDSLLTKMILNHAHQKTLHGGIQKTLSFIREEFWIIGGRTTVKSFIWKCVKCARFRQLKSQQLMGQLPVHRVTPSRPFLHSGIDYAGPFFLKTWQGHNARQYKAWIALFVCESTSAIHLELVTDYSTDAFIAAYKRFTARRGICATLRSDCGTNLKGADSELRNLFSSTSKQLGELARLLASDGTQWIFNPPSAPHFGGKWESGVKSTKHLHRVIGEHHLTYEEMNTFLTQVEAVLNSRPLYPLTEDPDDLSVLTPGHFLIGGPLNVVPEPSLKDIQVSRLSRWQLLRRMTDDFWTKWSNEYLQRYQPIYKCNQPTTEIKPNSIVLIMDERYPPSKWPLGRIIKVHPGKDGHVRVVTVKTAPLRDRLLKYGYYLLISLLNKFNKGGRKCLK</sequence>
<dbReference type="Gene3D" id="3.30.420.10">
    <property type="entry name" value="Ribonuclease H-like superfamily/Ribonuclease H"/>
    <property type="match status" value="1"/>
</dbReference>
<dbReference type="AlphaFoldDB" id="A0A4C1XDP7"/>
<dbReference type="EMBL" id="BGZK01000828">
    <property type="protein sequence ID" value="GBP61986.1"/>
    <property type="molecule type" value="Genomic_DNA"/>
</dbReference>
<dbReference type="GO" id="GO:0015074">
    <property type="term" value="P:DNA integration"/>
    <property type="evidence" value="ECO:0007669"/>
    <property type="project" value="InterPro"/>
</dbReference>
<dbReference type="OrthoDB" id="5986643at2759"/>
<feature type="domain" description="Integrase catalytic" evidence="1">
    <location>
        <begin position="157"/>
        <end position="348"/>
    </location>
</feature>
<name>A0A4C1XDP7_EUMVA</name>
<protein>
    <recommendedName>
        <fullName evidence="1">Integrase catalytic domain-containing protein</fullName>
    </recommendedName>
</protein>
<evidence type="ECO:0000313" key="3">
    <source>
        <dbReference type="Proteomes" id="UP000299102"/>
    </source>
</evidence>
<dbReference type="SUPFAM" id="SSF53098">
    <property type="entry name" value="Ribonuclease H-like"/>
    <property type="match status" value="1"/>
</dbReference>
<dbReference type="InterPro" id="IPR012337">
    <property type="entry name" value="RNaseH-like_sf"/>
</dbReference>
<organism evidence="2 3">
    <name type="scientific">Eumeta variegata</name>
    <name type="common">Bagworm moth</name>
    <name type="synonym">Eumeta japonica</name>
    <dbReference type="NCBI Taxonomy" id="151549"/>
    <lineage>
        <taxon>Eukaryota</taxon>
        <taxon>Metazoa</taxon>
        <taxon>Ecdysozoa</taxon>
        <taxon>Arthropoda</taxon>
        <taxon>Hexapoda</taxon>
        <taxon>Insecta</taxon>
        <taxon>Pterygota</taxon>
        <taxon>Neoptera</taxon>
        <taxon>Endopterygota</taxon>
        <taxon>Lepidoptera</taxon>
        <taxon>Glossata</taxon>
        <taxon>Ditrysia</taxon>
        <taxon>Tineoidea</taxon>
        <taxon>Psychidae</taxon>
        <taxon>Oiketicinae</taxon>
        <taxon>Eumeta</taxon>
    </lineage>
</organism>
<dbReference type="Proteomes" id="UP000299102">
    <property type="component" value="Unassembled WGS sequence"/>
</dbReference>
<dbReference type="PROSITE" id="PS50994">
    <property type="entry name" value="INTEGRASE"/>
    <property type="match status" value="1"/>
</dbReference>
<reference evidence="2 3" key="1">
    <citation type="journal article" date="2019" name="Commun. Biol.">
        <title>The bagworm genome reveals a unique fibroin gene that provides high tensile strength.</title>
        <authorList>
            <person name="Kono N."/>
            <person name="Nakamura H."/>
            <person name="Ohtoshi R."/>
            <person name="Tomita M."/>
            <person name="Numata K."/>
            <person name="Arakawa K."/>
        </authorList>
    </citation>
    <scope>NUCLEOTIDE SEQUENCE [LARGE SCALE GENOMIC DNA]</scope>
</reference>
<keyword evidence="3" id="KW-1185">Reference proteome</keyword>
<dbReference type="InterPro" id="IPR001584">
    <property type="entry name" value="Integrase_cat-core"/>
</dbReference>
<accession>A0A4C1XDP7</accession>
<dbReference type="STRING" id="151549.A0A4C1XDP7"/>
<dbReference type="GO" id="GO:0003676">
    <property type="term" value="F:nucleic acid binding"/>
    <property type="evidence" value="ECO:0007669"/>
    <property type="project" value="InterPro"/>
</dbReference>
<dbReference type="InterPro" id="IPR036397">
    <property type="entry name" value="RNaseH_sf"/>
</dbReference>
<dbReference type="InterPro" id="IPR040676">
    <property type="entry name" value="DUF5641"/>
</dbReference>
<evidence type="ECO:0000313" key="2">
    <source>
        <dbReference type="EMBL" id="GBP61986.1"/>
    </source>
</evidence>
<gene>
    <name evidence="2" type="ORF">EVAR_40994_1</name>
</gene>
<dbReference type="InterPro" id="IPR041588">
    <property type="entry name" value="Integrase_H2C2"/>
</dbReference>
<dbReference type="PANTHER" id="PTHR47331">
    <property type="entry name" value="PHD-TYPE DOMAIN-CONTAINING PROTEIN"/>
    <property type="match status" value="1"/>
</dbReference>
<proteinExistence type="predicted"/>
<dbReference type="Gene3D" id="1.10.340.70">
    <property type="match status" value="1"/>
</dbReference>
<dbReference type="PANTHER" id="PTHR47331:SF2">
    <property type="match status" value="1"/>
</dbReference>